<evidence type="ECO:0000313" key="2">
    <source>
        <dbReference type="EMBL" id="SDK27384.1"/>
    </source>
</evidence>
<keyword evidence="3" id="KW-1185">Reference proteome</keyword>
<dbReference type="Pfam" id="PF13560">
    <property type="entry name" value="HTH_31"/>
    <property type="match status" value="1"/>
</dbReference>
<reference evidence="3" key="1">
    <citation type="submission" date="2016-10" db="EMBL/GenBank/DDBJ databases">
        <authorList>
            <person name="Varghese N."/>
            <person name="Submissions S."/>
        </authorList>
    </citation>
    <scope>NUCLEOTIDE SEQUENCE [LARGE SCALE GENOMIC DNA]</scope>
    <source>
        <strain evidence="3">DSM 45460</strain>
    </source>
</reference>
<dbReference type="PROSITE" id="PS50943">
    <property type="entry name" value="HTH_CROC1"/>
    <property type="match status" value="1"/>
</dbReference>
<evidence type="ECO:0000313" key="3">
    <source>
        <dbReference type="Proteomes" id="UP000199213"/>
    </source>
</evidence>
<dbReference type="InterPro" id="IPR010982">
    <property type="entry name" value="Lambda_DNA-bd_dom_sf"/>
</dbReference>
<accession>A0A1G9AKM7</accession>
<protein>
    <submittedName>
        <fullName evidence="2">Helix-turn-helix domain-containing protein</fullName>
    </submittedName>
</protein>
<dbReference type="Gene3D" id="1.10.260.40">
    <property type="entry name" value="lambda repressor-like DNA-binding domains"/>
    <property type="match status" value="1"/>
</dbReference>
<dbReference type="OrthoDB" id="4966777at2"/>
<name>A0A1G9AKM7_ACTMZ</name>
<dbReference type="Pfam" id="PF19054">
    <property type="entry name" value="DUF5753"/>
    <property type="match status" value="1"/>
</dbReference>
<dbReference type="SMART" id="SM00530">
    <property type="entry name" value="HTH_XRE"/>
    <property type="match status" value="1"/>
</dbReference>
<dbReference type="GO" id="GO:0003677">
    <property type="term" value="F:DNA binding"/>
    <property type="evidence" value="ECO:0007669"/>
    <property type="project" value="InterPro"/>
</dbReference>
<feature type="domain" description="HTH cro/C1-type" evidence="1">
    <location>
        <begin position="18"/>
        <end position="73"/>
    </location>
</feature>
<dbReference type="RefSeq" id="WP_092628007.1">
    <property type="nucleotide sequence ID" value="NZ_FNFM01000006.1"/>
</dbReference>
<sequence length="285" mass="32450">MSFTGSPRVLKRRIASELTRMRLELGWSQAHVAHLMSSSEGRIANLEGQRNLPKPEFLEKLLRIYGHADETEHYLSLLEEAKGNKAAWENIDLTAEPVGLDDYLGLERGASKIEGYESRLVPGLLQTHDYARDVIRGRQRSDSNLDQKIELRTRRQEILTRSEQPVRSWMIVEEQVLDRPVGSSETMRAQLEHLMELGKLDNVQLQVCPTSLGSHPALTAPFTIFHVPIPNDPGLVSVETRIKTIWFDDQAEVDQHVEILNHLRTLALSPEQSHALLGTKRKEYQ</sequence>
<gene>
    <name evidence="2" type="ORF">SAMN04487820_10683</name>
</gene>
<evidence type="ECO:0000259" key="1">
    <source>
        <dbReference type="PROSITE" id="PS50943"/>
    </source>
</evidence>
<proteinExistence type="predicted"/>
<dbReference type="EMBL" id="FNFM01000006">
    <property type="protein sequence ID" value="SDK27384.1"/>
    <property type="molecule type" value="Genomic_DNA"/>
</dbReference>
<dbReference type="InterPro" id="IPR043917">
    <property type="entry name" value="DUF5753"/>
</dbReference>
<dbReference type="AlphaFoldDB" id="A0A1G9AKM7"/>
<organism evidence="2 3">
    <name type="scientific">Actinopolyspora mzabensis</name>
    <dbReference type="NCBI Taxonomy" id="995066"/>
    <lineage>
        <taxon>Bacteria</taxon>
        <taxon>Bacillati</taxon>
        <taxon>Actinomycetota</taxon>
        <taxon>Actinomycetes</taxon>
        <taxon>Actinopolysporales</taxon>
        <taxon>Actinopolysporaceae</taxon>
        <taxon>Actinopolyspora</taxon>
    </lineage>
</organism>
<dbReference type="InterPro" id="IPR001387">
    <property type="entry name" value="Cro/C1-type_HTH"/>
</dbReference>
<dbReference type="Proteomes" id="UP000199213">
    <property type="component" value="Unassembled WGS sequence"/>
</dbReference>
<dbReference type="SUPFAM" id="SSF47413">
    <property type="entry name" value="lambda repressor-like DNA-binding domains"/>
    <property type="match status" value="1"/>
</dbReference>